<protein>
    <submittedName>
        <fullName evidence="9">Sulfonate ABC transporter</fullName>
    </submittedName>
</protein>
<dbReference type="PROSITE" id="PS50928">
    <property type="entry name" value="ABC_TM1"/>
    <property type="match status" value="1"/>
</dbReference>
<dbReference type="Gene3D" id="1.10.3720.10">
    <property type="entry name" value="MetI-like"/>
    <property type="match status" value="1"/>
</dbReference>
<evidence type="ECO:0000256" key="2">
    <source>
        <dbReference type="ARBA" id="ARBA00022448"/>
    </source>
</evidence>
<evidence type="ECO:0000256" key="1">
    <source>
        <dbReference type="ARBA" id="ARBA00004651"/>
    </source>
</evidence>
<sequence length="293" mass="30470">MTAAGATRGPAATRRPKLVLRTRASGYSILVGLVVGLAVWEVAARVMAAANDQADRVLPSLVTIAREGFTGLGHYYSGGLGVSAVGDGDAVSAAAALVYNGLITTGRVAAGLVLAVAVGMALGLLVAAVRPVRLGVSGVAELMRMLPALAMAPLFTLWFGATSTASVVFIVFAAAFIVLIAVVNAVANLAPELTEFPRTLGLSNRSLYCRVVLPAILPELRGPLMFAGLVAWTSVLASEMYGLQSGLGWMLSDTLRFSRIDRMFVVAVVFSVLALATMKLVAVLVGRVTRWSP</sequence>
<proteinExistence type="inferred from homology"/>
<reference evidence="9" key="2">
    <citation type="submission" date="2020-09" db="EMBL/GenBank/DDBJ databases">
        <authorList>
            <person name="Sun Q."/>
            <person name="Zhou Y."/>
        </authorList>
    </citation>
    <scope>NUCLEOTIDE SEQUENCE</scope>
    <source>
        <strain evidence="9">CGMCC 4.3508</strain>
    </source>
</reference>
<name>A0A917VXR5_9NOCA</name>
<evidence type="ECO:0000256" key="7">
    <source>
        <dbReference type="RuleBase" id="RU363032"/>
    </source>
</evidence>
<keyword evidence="3" id="KW-1003">Cell membrane</keyword>
<dbReference type="PANTHER" id="PTHR30151:SF0">
    <property type="entry name" value="ABC TRANSPORTER PERMEASE PROTEIN MJ0413-RELATED"/>
    <property type="match status" value="1"/>
</dbReference>
<keyword evidence="2 7" id="KW-0813">Transport</keyword>
<keyword evidence="4 7" id="KW-0812">Transmembrane</keyword>
<comment type="similarity">
    <text evidence="7">Belongs to the binding-protein-dependent transport system permease family.</text>
</comment>
<dbReference type="InterPro" id="IPR035906">
    <property type="entry name" value="MetI-like_sf"/>
</dbReference>
<evidence type="ECO:0000256" key="6">
    <source>
        <dbReference type="ARBA" id="ARBA00023136"/>
    </source>
</evidence>
<evidence type="ECO:0000256" key="4">
    <source>
        <dbReference type="ARBA" id="ARBA00022692"/>
    </source>
</evidence>
<dbReference type="EMBL" id="BMMH01000013">
    <property type="protein sequence ID" value="GGL31240.1"/>
    <property type="molecule type" value="Genomic_DNA"/>
</dbReference>
<feature type="domain" description="ABC transmembrane type-1" evidence="8">
    <location>
        <begin position="101"/>
        <end position="281"/>
    </location>
</feature>
<feature type="transmembrane region" description="Helical" evidence="7">
    <location>
        <begin position="142"/>
        <end position="161"/>
    </location>
</feature>
<comment type="caution">
    <text evidence="9">The sequence shown here is derived from an EMBL/GenBank/DDBJ whole genome shotgun (WGS) entry which is preliminary data.</text>
</comment>
<dbReference type="GO" id="GO:0005886">
    <property type="term" value="C:plasma membrane"/>
    <property type="evidence" value="ECO:0007669"/>
    <property type="project" value="UniProtKB-SubCell"/>
</dbReference>
<feature type="transmembrane region" description="Helical" evidence="7">
    <location>
        <begin position="108"/>
        <end position="130"/>
    </location>
</feature>
<reference evidence="9" key="1">
    <citation type="journal article" date="2014" name="Int. J. Syst. Evol. Microbiol.">
        <title>Complete genome sequence of Corynebacterium casei LMG S-19264T (=DSM 44701T), isolated from a smear-ripened cheese.</title>
        <authorList>
            <consortium name="US DOE Joint Genome Institute (JGI-PGF)"/>
            <person name="Walter F."/>
            <person name="Albersmeier A."/>
            <person name="Kalinowski J."/>
            <person name="Ruckert C."/>
        </authorList>
    </citation>
    <scope>NUCLEOTIDE SEQUENCE</scope>
    <source>
        <strain evidence="9">CGMCC 4.3508</strain>
    </source>
</reference>
<dbReference type="Proteomes" id="UP000638263">
    <property type="component" value="Unassembled WGS sequence"/>
</dbReference>
<dbReference type="AlphaFoldDB" id="A0A917VXR5"/>
<dbReference type="PANTHER" id="PTHR30151">
    <property type="entry name" value="ALKANE SULFONATE ABC TRANSPORTER-RELATED, MEMBRANE SUBUNIT"/>
    <property type="match status" value="1"/>
</dbReference>
<evidence type="ECO:0000256" key="5">
    <source>
        <dbReference type="ARBA" id="ARBA00022989"/>
    </source>
</evidence>
<dbReference type="RefSeq" id="WP_058856429.1">
    <property type="nucleotide sequence ID" value="NZ_BMMH01000013.1"/>
</dbReference>
<evidence type="ECO:0000313" key="9">
    <source>
        <dbReference type="EMBL" id="GGL31240.1"/>
    </source>
</evidence>
<dbReference type="InterPro" id="IPR000515">
    <property type="entry name" value="MetI-like"/>
</dbReference>
<feature type="transmembrane region" description="Helical" evidence="7">
    <location>
        <begin position="167"/>
        <end position="190"/>
    </location>
</feature>
<feature type="transmembrane region" description="Helical" evidence="7">
    <location>
        <begin position="263"/>
        <end position="285"/>
    </location>
</feature>
<keyword evidence="10" id="KW-1185">Reference proteome</keyword>
<feature type="transmembrane region" description="Helical" evidence="7">
    <location>
        <begin position="224"/>
        <end position="243"/>
    </location>
</feature>
<evidence type="ECO:0000259" key="8">
    <source>
        <dbReference type="PROSITE" id="PS50928"/>
    </source>
</evidence>
<comment type="subcellular location">
    <subcellularLocation>
        <location evidence="1 7">Cell membrane</location>
        <topology evidence="1 7">Multi-pass membrane protein</topology>
    </subcellularLocation>
</comment>
<dbReference type="CDD" id="cd06261">
    <property type="entry name" value="TM_PBP2"/>
    <property type="match status" value="1"/>
</dbReference>
<feature type="transmembrane region" description="Helical" evidence="7">
    <location>
        <begin position="24"/>
        <end position="43"/>
    </location>
</feature>
<keyword evidence="5 7" id="KW-1133">Transmembrane helix</keyword>
<keyword evidence="6 7" id="KW-0472">Membrane</keyword>
<gene>
    <name evidence="9" type="ORF">GCM10011588_52500</name>
</gene>
<evidence type="ECO:0000256" key="3">
    <source>
        <dbReference type="ARBA" id="ARBA00022475"/>
    </source>
</evidence>
<dbReference type="Pfam" id="PF00528">
    <property type="entry name" value="BPD_transp_1"/>
    <property type="match status" value="1"/>
</dbReference>
<dbReference type="SUPFAM" id="SSF161098">
    <property type="entry name" value="MetI-like"/>
    <property type="match status" value="1"/>
</dbReference>
<accession>A0A917VXR5</accession>
<evidence type="ECO:0000313" key="10">
    <source>
        <dbReference type="Proteomes" id="UP000638263"/>
    </source>
</evidence>
<dbReference type="GO" id="GO:0055085">
    <property type="term" value="P:transmembrane transport"/>
    <property type="evidence" value="ECO:0007669"/>
    <property type="project" value="InterPro"/>
</dbReference>
<organism evidence="9 10">
    <name type="scientific">Nocardia jinanensis</name>
    <dbReference type="NCBI Taxonomy" id="382504"/>
    <lineage>
        <taxon>Bacteria</taxon>
        <taxon>Bacillati</taxon>
        <taxon>Actinomycetota</taxon>
        <taxon>Actinomycetes</taxon>
        <taxon>Mycobacteriales</taxon>
        <taxon>Nocardiaceae</taxon>
        <taxon>Nocardia</taxon>
    </lineage>
</organism>